<evidence type="ECO:0000313" key="5">
    <source>
        <dbReference type="EMBL" id="RBQ18487.1"/>
    </source>
</evidence>
<dbReference type="PROSITE" id="PS00893">
    <property type="entry name" value="NUDIX_BOX"/>
    <property type="match status" value="1"/>
</dbReference>
<gene>
    <name evidence="5" type="ORF">DP939_18445</name>
</gene>
<keyword evidence="2 3" id="KW-0378">Hydrolase</keyword>
<dbReference type="PANTHER" id="PTHR43736">
    <property type="entry name" value="ADP-RIBOSE PYROPHOSPHATASE"/>
    <property type="match status" value="1"/>
</dbReference>
<dbReference type="PROSITE" id="PS51462">
    <property type="entry name" value="NUDIX"/>
    <property type="match status" value="1"/>
</dbReference>
<dbReference type="PRINTS" id="PR00502">
    <property type="entry name" value="NUDIXFAMILY"/>
</dbReference>
<dbReference type="Proteomes" id="UP000253303">
    <property type="component" value="Unassembled WGS sequence"/>
</dbReference>
<reference evidence="5 6" key="1">
    <citation type="submission" date="2018-06" db="EMBL/GenBank/DDBJ databases">
        <title>Sphaerisporangium craniellae sp. nov., isolated from a marine sponge in the South China Sea.</title>
        <authorList>
            <person name="Li L."/>
        </authorList>
    </citation>
    <scope>NUCLEOTIDE SEQUENCE [LARGE SCALE GENOMIC DNA]</scope>
    <source>
        <strain evidence="5 6">LHW63015</strain>
    </source>
</reference>
<evidence type="ECO:0000313" key="6">
    <source>
        <dbReference type="Proteomes" id="UP000253303"/>
    </source>
</evidence>
<dbReference type="InterPro" id="IPR015797">
    <property type="entry name" value="NUDIX_hydrolase-like_dom_sf"/>
</dbReference>
<dbReference type="PANTHER" id="PTHR43736:SF1">
    <property type="entry name" value="DIHYDRONEOPTERIN TRIPHOSPHATE DIPHOSPHATASE"/>
    <property type="match status" value="1"/>
</dbReference>
<dbReference type="EMBL" id="QMEY01000007">
    <property type="protein sequence ID" value="RBQ18487.1"/>
    <property type="molecule type" value="Genomic_DNA"/>
</dbReference>
<dbReference type="InterPro" id="IPR000086">
    <property type="entry name" value="NUDIX_hydrolase_dom"/>
</dbReference>
<evidence type="ECO:0000256" key="2">
    <source>
        <dbReference type="ARBA" id="ARBA00022801"/>
    </source>
</evidence>
<dbReference type="SUPFAM" id="SSF55811">
    <property type="entry name" value="Nudix"/>
    <property type="match status" value="1"/>
</dbReference>
<dbReference type="Pfam" id="PF00293">
    <property type="entry name" value="NUDIX"/>
    <property type="match status" value="1"/>
</dbReference>
<keyword evidence="6" id="KW-1185">Reference proteome</keyword>
<name>A0A366LXI8_9ACTN</name>
<sequence>MRVNCVGAVVFDDSGRLLLIRRGHPPGEGLWSLPGGRVEPGESDHQALARELLEETGLRVSVVRLAGAVERPGGAPGVVYVIRDYLATPDGDTALTAGDDAADARWVPVPELDRLPMSPGVLDALREWGLIGGRSSATG</sequence>
<feature type="domain" description="Nudix hydrolase" evidence="4">
    <location>
        <begin position="1"/>
        <end position="129"/>
    </location>
</feature>
<comment type="similarity">
    <text evidence="1 3">Belongs to the Nudix hydrolase family.</text>
</comment>
<evidence type="ECO:0000259" key="4">
    <source>
        <dbReference type="PROSITE" id="PS51462"/>
    </source>
</evidence>
<proteinExistence type="inferred from homology"/>
<protein>
    <submittedName>
        <fullName evidence="5">NUDIX hydrolase</fullName>
    </submittedName>
</protein>
<dbReference type="CDD" id="cd04673">
    <property type="entry name" value="NUDIX_ADPRase"/>
    <property type="match status" value="1"/>
</dbReference>
<evidence type="ECO:0000256" key="1">
    <source>
        <dbReference type="ARBA" id="ARBA00005582"/>
    </source>
</evidence>
<organism evidence="5 6">
    <name type="scientific">Spongiactinospora rosea</name>
    <dbReference type="NCBI Taxonomy" id="2248750"/>
    <lineage>
        <taxon>Bacteria</taxon>
        <taxon>Bacillati</taxon>
        <taxon>Actinomycetota</taxon>
        <taxon>Actinomycetes</taxon>
        <taxon>Streptosporangiales</taxon>
        <taxon>Streptosporangiaceae</taxon>
        <taxon>Spongiactinospora</taxon>
    </lineage>
</organism>
<dbReference type="Gene3D" id="3.90.79.10">
    <property type="entry name" value="Nucleoside Triphosphate Pyrophosphohydrolase"/>
    <property type="match status" value="1"/>
</dbReference>
<evidence type="ECO:0000256" key="3">
    <source>
        <dbReference type="RuleBase" id="RU003476"/>
    </source>
</evidence>
<comment type="caution">
    <text evidence="5">The sequence shown here is derived from an EMBL/GenBank/DDBJ whole genome shotgun (WGS) entry which is preliminary data.</text>
</comment>
<dbReference type="GO" id="GO:0016787">
    <property type="term" value="F:hydrolase activity"/>
    <property type="evidence" value="ECO:0007669"/>
    <property type="project" value="UniProtKB-KW"/>
</dbReference>
<dbReference type="AlphaFoldDB" id="A0A366LXI8"/>
<dbReference type="RefSeq" id="WP_113981961.1">
    <property type="nucleotide sequence ID" value="NZ_QMEY01000007.1"/>
</dbReference>
<dbReference type="OrthoDB" id="9804442at2"/>
<dbReference type="InterPro" id="IPR020084">
    <property type="entry name" value="NUDIX_hydrolase_CS"/>
</dbReference>
<dbReference type="InterPro" id="IPR020476">
    <property type="entry name" value="Nudix_hydrolase"/>
</dbReference>
<accession>A0A366LXI8</accession>